<gene>
    <name evidence="2" type="ORF">ACFQ39_02650</name>
</gene>
<keyword evidence="3" id="KW-1185">Reference proteome</keyword>
<name>A0ABW3XY38_9FLAO</name>
<dbReference type="InterPro" id="IPR043741">
    <property type="entry name" value="DUF5686"/>
</dbReference>
<protein>
    <submittedName>
        <fullName evidence="2">DUF5686 family protein</fullName>
    </submittedName>
</protein>
<sequence>MTKKIIFFLFFSVFLHFQLFAQVRASGRVVDENNEPVPFANILLKGSIKGTVSDENGKFYIEADEYYSEMEVTFMGFQKTIVPLETNNYNLLVVLKEDADLLKEVTVYSGRVKNKDNPAIDILKKIWAKKRKNGLNLYNQFEYSKYEKIEFDLNNIDEKFKSSKVFKGMEFIFDEVDTSSITGKPYLPIFINESAYKIYGTNTIPKKFNEELLGNKNSGFQDNQGLIAFIKQLYVDYDIYENFVKFFDKSFASPLSKLGPQTYNYVLADSSFIENKWCYNIVFYPRRKNELTFKGNFWVNDTTFAIKQIEMYANKSADVNWVKEVYIEQEFDVVNDSVFILKRDHFMSDFALRSKDESKGVYGKRTTLYDNHLFNFKRPEEYYKKKVIPDQEIYHKNDDFWSENRMEKLNDDEVGIYKMLDTLQTVKRFKELNGIAEILTSGYWQVANGFDWGPIYSTIGLNEIEGFKLRAGGRTYFTQSDMWRFQGYIAYGFGDRKFKYGIEGKWLVEKNKRIVLSLGNRRDIEQLGVSLTTSNDVLDKSFASTSLFTRGDNSFLSDVNITNGKVSIEPLKNVEIKVGGTLKSLKSADQNVFNANFLDENGNIRSVINQAEVSMSIQYTPGRKPWGLGVDRGVSNEGRYPTLFFSYTKGLEGLFNSDFDYHKFQFYYEQPFQIGLLGRSKAYFEIGKTYHEVPLLLLNIVPGNQTYFTGQRLFDLLDYYEFVTDEYASLHLEHNFNGRIFSKIPLIRKLQWREIVGVRGVVGNISDENIALNASEIQYLAPEKLYWEYHVGVGNIFKLLRFDLVYRGSYRDIPGATNFAFKAGLGFYF</sequence>
<proteinExistence type="predicted"/>
<feature type="chain" id="PRO_5047187181" evidence="1">
    <location>
        <begin position="22"/>
        <end position="829"/>
    </location>
</feature>
<dbReference type="Gene3D" id="2.60.40.1120">
    <property type="entry name" value="Carboxypeptidase-like, regulatory domain"/>
    <property type="match status" value="1"/>
</dbReference>
<comment type="caution">
    <text evidence="2">The sequence shown here is derived from an EMBL/GenBank/DDBJ whole genome shotgun (WGS) entry which is preliminary data.</text>
</comment>
<dbReference type="InterPro" id="IPR008969">
    <property type="entry name" value="CarboxyPept-like_regulatory"/>
</dbReference>
<keyword evidence="1" id="KW-0732">Signal</keyword>
<dbReference type="Pfam" id="PF18939">
    <property type="entry name" value="DUF5686"/>
    <property type="match status" value="1"/>
</dbReference>
<evidence type="ECO:0000256" key="1">
    <source>
        <dbReference type="SAM" id="SignalP"/>
    </source>
</evidence>
<dbReference type="Pfam" id="PF13715">
    <property type="entry name" value="CarbopepD_reg_2"/>
    <property type="match status" value="1"/>
</dbReference>
<reference evidence="3" key="1">
    <citation type="journal article" date="2019" name="Int. J. Syst. Evol. Microbiol.">
        <title>The Global Catalogue of Microorganisms (GCM) 10K type strain sequencing project: providing services to taxonomists for standard genome sequencing and annotation.</title>
        <authorList>
            <consortium name="The Broad Institute Genomics Platform"/>
            <consortium name="The Broad Institute Genome Sequencing Center for Infectious Disease"/>
            <person name="Wu L."/>
            <person name="Ma J."/>
        </authorList>
    </citation>
    <scope>NUCLEOTIDE SEQUENCE [LARGE SCALE GENOMIC DNA]</scope>
    <source>
        <strain evidence="3">CCUG 61485</strain>
    </source>
</reference>
<dbReference type="Proteomes" id="UP001597201">
    <property type="component" value="Unassembled WGS sequence"/>
</dbReference>
<feature type="signal peptide" evidence="1">
    <location>
        <begin position="1"/>
        <end position="21"/>
    </location>
</feature>
<dbReference type="SUPFAM" id="SSF49464">
    <property type="entry name" value="Carboxypeptidase regulatory domain-like"/>
    <property type="match status" value="1"/>
</dbReference>
<dbReference type="EMBL" id="JBHTMY010000002">
    <property type="protein sequence ID" value="MFD1314502.1"/>
    <property type="molecule type" value="Genomic_DNA"/>
</dbReference>
<evidence type="ECO:0000313" key="3">
    <source>
        <dbReference type="Proteomes" id="UP001597201"/>
    </source>
</evidence>
<accession>A0ABW3XY38</accession>
<dbReference type="RefSeq" id="WP_377176165.1">
    <property type="nucleotide sequence ID" value="NZ_JBHTMY010000002.1"/>
</dbReference>
<organism evidence="2 3">
    <name type="scientific">Namhaeicola litoreus</name>
    <dbReference type="NCBI Taxonomy" id="1052145"/>
    <lineage>
        <taxon>Bacteria</taxon>
        <taxon>Pseudomonadati</taxon>
        <taxon>Bacteroidota</taxon>
        <taxon>Flavobacteriia</taxon>
        <taxon>Flavobacteriales</taxon>
        <taxon>Flavobacteriaceae</taxon>
        <taxon>Namhaeicola</taxon>
    </lineage>
</organism>
<evidence type="ECO:0000313" key="2">
    <source>
        <dbReference type="EMBL" id="MFD1314502.1"/>
    </source>
</evidence>